<proteinExistence type="predicted"/>
<dbReference type="EMBL" id="BGPR01003044">
    <property type="protein sequence ID" value="GBM82937.1"/>
    <property type="molecule type" value="Genomic_DNA"/>
</dbReference>
<comment type="caution">
    <text evidence="1">The sequence shown here is derived from an EMBL/GenBank/DDBJ whole genome shotgun (WGS) entry which is preliminary data.</text>
</comment>
<dbReference type="Proteomes" id="UP000499080">
    <property type="component" value="Unassembled WGS sequence"/>
</dbReference>
<dbReference type="AlphaFoldDB" id="A0A4Y2IYL7"/>
<reference evidence="1 2" key="1">
    <citation type="journal article" date="2019" name="Sci. Rep.">
        <title>Orb-weaving spider Araneus ventricosus genome elucidates the spidroin gene catalogue.</title>
        <authorList>
            <person name="Kono N."/>
            <person name="Nakamura H."/>
            <person name="Ohtoshi R."/>
            <person name="Moran D.A.P."/>
            <person name="Shinohara A."/>
            <person name="Yoshida Y."/>
            <person name="Fujiwara M."/>
            <person name="Mori M."/>
            <person name="Tomita M."/>
            <person name="Arakawa K."/>
        </authorList>
    </citation>
    <scope>NUCLEOTIDE SEQUENCE [LARGE SCALE GENOMIC DNA]</scope>
</reference>
<protein>
    <submittedName>
        <fullName evidence="1">Uncharacterized protein</fullName>
    </submittedName>
</protein>
<sequence length="109" mass="12531">MKQIMRPYGNQSHSSRNAVLGPRLLWKGKGSYDCPPERVPGMLYKVQGWRSRSSTANILPFRKFVNLMNPVWTSIVVHISEIRTNCTLEKVNTRLKMFSVCLTAVTEYL</sequence>
<gene>
    <name evidence="1" type="ORF">AVEN_30701_1</name>
</gene>
<evidence type="ECO:0000313" key="2">
    <source>
        <dbReference type="Proteomes" id="UP000499080"/>
    </source>
</evidence>
<name>A0A4Y2IYL7_ARAVE</name>
<keyword evidence="2" id="KW-1185">Reference proteome</keyword>
<evidence type="ECO:0000313" key="1">
    <source>
        <dbReference type="EMBL" id="GBM82937.1"/>
    </source>
</evidence>
<accession>A0A4Y2IYL7</accession>
<organism evidence="1 2">
    <name type="scientific">Araneus ventricosus</name>
    <name type="common">Orbweaver spider</name>
    <name type="synonym">Epeira ventricosa</name>
    <dbReference type="NCBI Taxonomy" id="182803"/>
    <lineage>
        <taxon>Eukaryota</taxon>
        <taxon>Metazoa</taxon>
        <taxon>Ecdysozoa</taxon>
        <taxon>Arthropoda</taxon>
        <taxon>Chelicerata</taxon>
        <taxon>Arachnida</taxon>
        <taxon>Araneae</taxon>
        <taxon>Araneomorphae</taxon>
        <taxon>Entelegynae</taxon>
        <taxon>Araneoidea</taxon>
        <taxon>Araneidae</taxon>
        <taxon>Araneus</taxon>
    </lineage>
</organism>